<reference evidence="2" key="1">
    <citation type="thesis" date="2020" institute="ProQuest LLC" country="789 East Eisenhower Parkway, Ann Arbor, MI, USA">
        <title>Comparative Genomics and Chromosome Evolution.</title>
        <authorList>
            <person name="Mudd A.B."/>
        </authorList>
    </citation>
    <scope>NUCLEOTIDE SEQUENCE</scope>
    <source>
        <strain evidence="2">237g6f4</strain>
        <tissue evidence="2">Blood</tissue>
    </source>
</reference>
<feature type="region of interest" description="Disordered" evidence="1">
    <location>
        <begin position="1"/>
        <end position="57"/>
    </location>
</feature>
<dbReference type="AlphaFoldDB" id="A0AAV6YMR6"/>
<feature type="compositionally biased region" description="Polar residues" evidence="1">
    <location>
        <begin position="1"/>
        <end position="11"/>
    </location>
</feature>
<evidence type="ECO:0000313" key="2">
    <source>
        <dbReference type="EMBL" id="KAG8536965.1"/>
    </source>
</evidence>
<feature type="compositionally biased region" description="Polar residues" evidence="1">
    <location>
        <begin position="18"/>
        <end position="29"/>
    </location>
</feature>
<proteinExistence type="predicted"/>
<evidence type="ECO:0000313" key="3">
    <source>
        <dbReference type="Proteomes" id="UP000824782"/>
    </source>
</evidence>
<gene>
    <name evidence="2" type="ORF">GDO81_025323</name>
</gene>
<organism evidence="2 3">
    <name type="scientific">Engystomops pustulosus</name>
    <name type="common">Tungara frog</name>
    <name type="synonym">Physalaemus pustulosus</name>
    <dbReference type="NCBI Taxonomy" id="76066"/>
    <lineage>
        <taxon>Eukaryota</taxon>
        <taxon>Metazoa</taxon>
        <taxon>Chordata</taxon>
        <taxon>Craniata</taxon>
        <taxon>Vertebrata</taxon>
        <taxon>Euteleostomi</taxon>
        <taxon>Amphibia</taxon>
        <taxon>Batrachia</taxon>
        <taxon>Anura</taxon>
        <taxon>Neobatrachia</taxon>
        <taxon>Hyloidea</taxon>
        <taxon>Leptodactylidae</taxon>
        <taxon>Leiuperinae</taxon>
        <taxon>Engystomops</taxon>
    </lineage>
</organism>
<evidence type="ECO:0000256" key="1">
    <source>
        <dbReference type="SAM" id="MobiDB-lite"/>
    </source>
</evidence>
<sequence length="57" mass="6400">MRRSSTTNRQSALPLRVQDTNRVGLTTPQAKERLGKLSLSKPHSGTSERKTSFFGKR</sequence>
<protein>
    <submittedName>
        <fullName evidence="2">Uncharacterized protein</fullName>
    </submittedName>
</protein>
<keyword evidence="3" id="KW-1185">Reference proteome</keyword>
<accession>A0AAV6YMR6</accession>
<name>A0AAV6YMR6_ENGPU</name>
<comment type="caution">
    <text evidence="2">The sequence shown here is derived from an EMBL/GenBank/DDBJ whole genome shotgun (WGS) entry which is preliminary data.</text>
</comment>
<dbReference type="EMBL" id="WNYA01035562">
    <property type="protein sequence ID" value="KAG8536965.1"/>
    <property type="molecule type" value="Genomic_DNA"/>
</dbReference>
<dbReference type="Proteomes" id="UP000824782">
    <property type="component" value="Unassembled WGS sequence"/>
</dbReference>